<accession>X1LU95</accession>
<reference evidence="1" key="1">
    <citation type="journal article" date="2014" name="Front. Microbiol.">
        <title>High frequency of phylogenetically diverse reductive dehalogenase-homologous genes in deep subseafloor sedimentary metagenomes.</title>
        <authorList>
            <person name="Kawai M."/>
            <person name="Futagami T."/>
            <person name="Toyoda A."/>
            <person name="Takaki Y."/>
            <person name="Nishi S."/>
            <person name="Hori S."/>
            <person name="Arai W."/>
            <person name="Tsubouchi T."/>
            <person name="Morono Y."/>
            <person name="Uchiyama I."/>
            <person name="Ito T."/>
            <person name="Fujiyama A."/>
            <person name="Inagaki F."/>
            <person name="Takami H."/>
        </authorList>
    </citation>
    <scope>NUCLEOTIDE SEQUENCE</scope>
    <source>
        <strain evidence="1">Expedition CK06-06</strain>
    </source>
</reference>
<protein>
    <submittedName>
        <fullName evidence="1">Uncharacterized protein</fullName>
    </submittedName>
</protein>
<proteinExistence type="predicted"/>
<dbReference type="AlphaFoldDB" id="X1LU95"/>
<feature type="non-terminal residue" evidence="1">
    <location>
        <position position="1"/>
    </location>
</feature>
<evidence type="ECO:0000313" key="1">
    <source>
        <dbReference type="EMBL" id="GAH97708.1"/>
    </source>
</evidence>
<dbReference type="EMBL" id="BARU01047247">
    <property type="protein sequence ID" value="GAH97708.1"/>
    <property type="molecule type" value="Genomic_DNA"/>
</dbReference>
<organism evidence="1">
    <name type="scientific">marine sediment metagenome</name>
    <dbReference type="NCBI Taxonomy" id="412755"/>
    <lineage>
        <taxon>unclassified sequences</taxon>
        <taxon>metagenomes</taxon>
        <taxon>ecological metagenomes</taxon>
    </lineage>
</organism>
<name>X1LU95_9ZZZZ</name>
<sequence>YQFAAIVAHANGVRNLMLSVLPGITSAEEMD</sequence>
<gene>
    <name evidence="1" type="ORF">S03H2_70883</name>
</gene>
<comment type="caution">
    <text evidence="1">The sequence shown here is derived from an EMBL/GenBank/DDBJ whole genome shotgun (WGS) entry which is preliminary data.</text>
</comment>